<dbReference type="Proteomes" id="UP000441797">
    <property type="component" value="Unassembled WGS sequence"/>
</dbReference>
<dbReference type="CDD" id="cd03424">
    <property type="entry name" value="NUDIX_ADPRase_Nudt5_UGPPase_Nudt14"/>
    <property type="match status" value="1"/>
</dbReference>
<evidence type="ECO:0000313" key="5">
    <source>
        <dbReference type="Proteomes" id="UP000441797"/>
    </source>
</evidence>
<dbReference type="GO" id="GO:0016787">
    <property type="term" value="F:hydrolase activity"/>
    <property type="evidence" value="ECO:0007669"/>
    <property type="project" value="UniProtKB-KW"/>
</dbReference>
<dbReference type="Pfam" id="PF00293">
    <property type="entry name" value="NUDIX"/>
    <property type="match status" value="1"/>
</dbReference>
<dbReference type="InterPro" id="IPR000086">
    <property type="entry name" value="NUDIX_hydrolase_dom"/>
</dbReference>
<dbReference type="PROSITE" id="PS51462">
    <property type="entry name" value="NUDIX"/>
    <property type="match status" value="1"/>
</dbReference>
<name>A0A6N8FVC0_9CHRO</name>
<sequence length="185" mass="20944">MDLRKWEILSSQMVINNQWCKVRQDEIQLPNGKIVDDYFVNIRLDVALILPVTSNQEVVFVRQYRHGAGEILLELPAGTFDFRIEDPQDAALRELREETGYIAKTAIPLGVLYDNPVKDSNKIYLFLAQDVKKVVKQELDITEDIEVILLPTSKVIEKIAVGEINVAGTVSAIFIGLNYLQQSIS</sequence>
<dbReference type="OrthoDB" id="9806150at2"/>
<dbReference type="GO" id="GO:0006753">
    <property type="term" value="P:nucleoside phosphate metabolic process"/>
    <property type="evidence" value="ECO:0007669"/>
    <property type="project" value="TreeGrafter"/>
</dbReference>
<evidence type="ECO:0000256" key="1">
    <source>
        <dbReference type="ARBA" id="ARBA00001946"/>
    </source>
</evidence>
<protein>
    <submittedName>
        <fullName evidence="4">NUDIX hydrolase</fullName>
    </submittedName>
</protein>
<evidence type="ECO:0000256" key="2">
    <source>
        <dbReference type="ARBA" id="ARBA00022801"/>
    </source>
</evidence>
<dbReference type="EMBL" id="NAPY01000014">
    <property type="protein sequence ID" value="MUL36809.1"/>
    <property type="molecule type" value="Genomic_DNA"/>
</dbReference>
<comment type="cofactor">
    <cofactor evidence="1">
        <name>Mg(2+)</name>
        <dbReference type="ChEBI" id="CHEBI:18420"/>
    </cofactor>
</comment>
<keyword evidence="2 4" id="KW-0378">Hydrolase</keyword>
<gene>
    <name evidence="4" type="ORF">BWI75_10730</name>
</gene>
<dbReference type="GO" id="GO:0019693">
    <property type="term" value="P:ribose phosphate metabolic process"/>
    <property type="evidence" value="ECO:0007669"/>
    <property type="project" value="TreeGrafter"/>
</dbReference>
<dbReference type="PANTHER" id="PTHR11839">
    <property type="entry name" value="UDP/ADP-SUGAR PYROPHOSPHATASE"/>
    <property type="match status" value="1"/>
</dbReference>
<organism evidence="4 5">
    <name type="scientific">Gloeocapsopsis dulcis AAB1 = 1H9</name>
    <dbReference type="NCBI Taxonomy" id="1433147"/>
    <lineage>
        <taxon>Bacteria</taxon>
        <taxon>Bacillati</taxon>
        <taxon>Cyanobacteriota</taxon>
        <taxon>Cyanophyceae</taxon>
        <taxon>Oscillatoriophycideae</taxon>
        <taxon>Chroococcales</taxon>
        <taxon>Chroococcaceae</taxon>
        <taxon>Gloeocapsopsis</taxon>
        <taxon>Gloeocapsopsis dulcis</taxon>
    </lineage>
</organism>
<dbReference type="InterPro" id="IPR015797">
    <property type="entry name" value="NUDIX_hydrolase-like_dom_sf"/>
</dbReference>
<keyword evidence="5" id="KW-1185">Reference proteome</keyword>
<evidence type="ECO:0000313" key="4">
    <source>
        <dbReference type="EMBL" id="MUL36809.1"/>
    </source>
</evidence>
<comment type="caution">
    <text evidence="4">The sequence shown here is derived from an EMBL/GenBank/DDBJ whole genome shotgun (WGS) entry which is preliminary data.</text>
</comment>
<dbReference type="Gene3D" id="3.90.79.10">
    <property type="entry name" value="Nucleoside Triphosphate Pyrophosphohydrolase"/>
    <property type="match status" value="1"/>
</dbReference>
<accession>A0A6N8FVC0</accession>
<dbReference type="PANTHER" id="PTHR11839:SF18">
    <property type="entry name" value="NUDIX HYDROLASE DOMAIN-CONTAINING PROTEIN"/>
    <property type="match status" value="1"/>
</dbReference>
<dbReference type="AlphaFoldDB" id="A0A6N8FVC0"/>
<reference evidence="4 5" key="1">
    <citation type="journal article" date="2019" name="Front. Microbiol.">
        <title>Genomic Features for Desiccation Tolerance and Sugar Biosynthesis in the Extremophile Gloeocapsopsis sp. UTEX B3054.</title>
        <authorList>
            <person name="Urrejola C."/>
            <person name="Alcorta J."/>
            <person name="Salas L."/>
            <person name="Vasquez M."/>
            <person name="Polz M.F."/>
            <person name="Vicuna R."/>
            <person name="Diez B."/>
        </authorList>
    </citation>
    <scope>NUCLEOTIDE SEQUENCE [LARGE SCALE GENOMIC DNA]</scope>
    <source>
        <strain evidence="4 5">1H9</strain>
    </source>
</reference>
<proteinExistence type="predicted"/>
<feature type="domain" description="Nudix hydrolase" evidence="3">
    <location>
        <begin position="41"/>
        <end position="172"/>
    </location>
</feature>
<dbReference type="RefSeq" id="WP_105217953.1">
    <property type="nucleotide sequence ID" value="NZ_CAWNSU010000056.1"/>
</dbReference>
<dbReference type="SUPFAM" id="SSF55811">
    <property type="entry name" value="Nudix"/>
    <property type="match status" value="1"/>
</dbReference>
<evidence type="ECO:0000259" key="3">
    <source>
        <dbReference type="PROSITE" id="PS51462"/>
    </source>
</evidence>